<evidence type="ECO:0000313" key="1">
    <source>
        <dbReference type="Proteomes" id="UP000887576"/>
    </source>
</evidence>
<sequence length="490" mass="55609">MGADSSQLFPGYSLSSYVNMNRHRRNAGSHVSRRATSQRRRSLSLTPSITRRNVERTSGSLRRSARIASRNRQPEVELEERVLEEQDLSAQQALIHLEEEPLVRRTRSRVRAFHANAESIRERLENARFRAQGARTRADAVRMRADARHGITPSRPFIPSERFSAMLPTFEYRPVTVSFDFGTRIHSSSIESNASSDSVDVIVYDNNRASHLRDHTNRLHDSVMHIGNFVGMFLNNRYSSDSEDSFMPPRIIDPNEISEDESDEEVSNIVELPAPEPSPTPVVASISSRAVTRSMSRNPEFYNQPGSSRRTIPYFSHTKNAVGVDSKDKTEIKVPGTKTVIKVDKMNPCTICCEEAPKRPVACTYCRQTIGCRHCVKKWFFTTNMSHLDQRTPYPIGSTDRNHKRCPLCRADWGDTMRIVAAIERDAFPALIQATNPPMDTAAENSKSILQCWKMTINIFIQGSSIVQRLIITVNFTDFVAFHKHSARKE</sequence>
<reference evidence="2" key="1">
    <citation type="submission" date="2022-11" db="UniProtKB">
        <authorList>
            <consortium name="WormBaseParasite"/>
        </authorList>
    </citation>
    <scope>IDENTIFICATION</scope>
</reference>
<dbReference type="WBParaSite" id="JU765_v2.g4564.t1">
    <property type="protein sequence ID" value="JU765_v2.g4564.t1"/>
    <property type="gene ID" value="JU765_v2.g4564"/>
</dbReference>
<organism evidence="1 2">
    <name type="scientific">Panagrolaimus sp. JU765</name>
    <dbReference type="NCBI Taxonomy" id="591449"/>
    <lineage>
        <taxon>Eukaryota</taxon>
        <taxon>Metazoa</taxon>
        <taxon>Ecdysozoa</taxon>
        <taxon>Nematoda</taxon>
        <taxon>Chromadorea</taxon>
        <taxon>Rhabditida</taxon>
        <taxon>Tylenchina</taxon>
        <taxon>Panagrolaimomorpha</taxon>
        <taxon>Panagrolaimoidea</taxon>
        <taxon>Panagrolaimidae</taxon>
        <taxon>Panagrolaimus</taxon>
    </lineage>
</organism>
<proteinExistence type="predicted"/>
<protein>
    <submittedName>
        <fullName evidence="2">RING-type domain-containing protein</fullName>
    </submittedName>
</protein>
<name>A0AC34R936_9BILA</name>
<dbReference type="Proteomes" id="UP000887576">
    <property type="component" value="Unplaced"/>
</dbReference>
<evidence type="ECO:0000313" key="2">
    <source>
        <dbReference type="WBParaSite" id="JU765_v2.g4564.t1"/>
    </source>
</evidence>
<accession>A0AC34R936</accession>